<proteinExistence type="predicted"/>
<feature type="region of interest" description="Disordered" evidence="1">
    <location>
        <begin position="307"/>
        <end position="340"/>
    </location>
</feature>
<sequence length="340" mass="37971">MASIISGLVNFGIPLVKNLVKSFAGALGEEDSLEGQFVRSQALGSSNSHSALYSSQVAKFYSTPFKDIDEFNGIQDEAVKQWMNEMTSKQLDFALPMIKNMFPYTFTVTRQYKYMYCPGGTKDVEQMDNIQYFGPEDVPQCVIDGSFIKDLVEKKLSKHAYCFVPIITMKTSQGSDPYSFTNVIWSDHAFDGTKHSVEDLLKINNITNTSNNGQTNYASLWPIPQFFKYDGKKCVGQPLCPASFLLRCDTLNEYTGNYGEGDTVHFGSFFIAKTGSNDMTNEVLINCEVRMTIISYTLGPDFECTVDEETNGNENGNENGNGNGNATSQKIPEFIRRKRG</sequence>
<gene>
    <name evidence="2" type="ORF">EIN_326340</name>
</gene>
<accession>L7FKX6</accession>
<evidence type="ECO:0000256" key="1">
    <source>
        <dbReference type="SAM" id="MobiDB-lite"/>
    </source>
</evidence>
<reference evidence="2 3" key="1">
    <citation type="submission" date="2012-10" db="EMBL/GenBank/DDBJ databases">
        <authorList>
            <person name="Zafar N."/>
            <person name="Inman J."/>
            <person name="Hall N."/>
            <person name="Lorenzi H."/>
            <person name="Caler E."/>
        </authorList>
    </citation>
    <scope>NUCLEOTIDE SEQUENCE [LARGE SCALE GENOMIC DNA]</scope>
    <source>
        <strain evidence="2 3">IP1</strain>
    </source>
</reference>
<name>L7FKX6_ENTIV</name>
<organism evidence="2 3">
    <name type="scientific">Entamoeba invadens IP1</name>
    <dbReference type="NCBI Taxonomy" id="370355"/>
    <lineage>
        <taxon>Eukaryota</taxon>
        <taxon>Amoebozoa</taxon>
        <taxon>Evosea</taxon>
        <taxon>Archamoebae</taxon>
        <taxon>Mastigamoebida</taxon>
        <taxon>Entamoebidae</taxon>
        <taxon>Entamoeba</taxon>
    </lineage>
</organism>
<evidence type="ECO:0000313" key="2">
    <source>
        <dbReference type="EMBL" id="ELP87563.1"/>
    </source>
</evidence>
<dbReference type="RefSeq" id="XP_004254334.1">
    <property type="nucleotide sequence ID" value="XM_004254286.1"/>
</dbReference>
<dbReference type="EMBL" id="KB206854">
    <property type="protein sequence ID" value="ELP87563.1"/>
    <property type="molecule type" value="Genomic_DNA"/>
</dbReference>
<dbReference type="VEuPathDB" id="AmoebaDB:EIN_326340"/>
<evidence type="ECO:0000313" key="3">
    <source>
        <dbReference type="Proteomes" id="UP000014680"/>
    </source>
</evidence>
<dbReference type="AlphaFoldDB" id="L7FKX6"/>
<dbReference type="KEGG" id="eiv:EIN_326340"/>
<dbReference type="GeneID" id="14886535"/>
<protein>
    <submittedName>
        <fullName evidence="2">Uncharacterized protein</fullName>
    </submittedName>
</protein>
<keyword evidence="3" id="KW-1185">Reference proteome</keyword>
<dbReference type="Proteomes" id="UP000014680">
    <property type="component" value="Unassembled WGS sequence"/>
</dbReference>